<evidence type="ECO:0000313" key="6">
    <source>
        <dbReference type="Proteomes" id="UP000700596"/>
    </source>
</evidence>
<comment type="similarity">
    <text evidence="1">Belongs to the peptidase C1 family.</text>
</comment>
<dbReference type="PANTHER" id="PTHR12411">
    <property type="entry name" value="CYSTEINE PROTEASE FAMILY C1-RELATED"/>
    <property type="match status" value="1"/>
</dbReference>
<evidence type="ECO:0000256" key="1">
    <source>
        <dbReference type="ARBA" id="ARBA00008455"/>
    </source>
</evidence>
<feature type="region of interest" description="Disordered" evidence="2">
    <location>
        <begin position="803"/>
        <end position="827"/>
    </location>
</feature>
<dbReference type="Gene3D" id="3.90.70.10">
    <property type="entry name" value="Cysteine proteinases"/>
    <property type="match status" value="1"/>
</dbReference>
<dbReference type="CDD" id="cd09276">
    <property type="entry name" value="Rnase_HI_RT_non_LTR"/>
    <property type="match status" value="1"/>
</dbReference>
<dbReference type="SUPFAM" id="SSF54001">
    <property type="entry name" value="Cysteine proteinases"/>
    <property type="match status" value="1"/>
</dbReference>
<dbReference type="InterPro" id="IPR000668">
    <property type="entry name" value="Peptidase_C1A_C"/>
</dbReference>
<dbReference type="InterPro" id="IPR013128">
    <property type="entry name" value="Peptidase_C1A"/>
</dbReference>
<evidence type="ECO:0000256" key="2">
    <source>
        <dbReference type="SAM" id="MobiDB-lite"/>
    </source>
</evidence>
<dbReference type="GO" id="GO:0008234">
    <property type="term" value="F:cysteine-type peptidase activity"/>
    <property type="evidence" value="ECO:0007669"/>
    <property type="project" value="InterPro"/>
</dbReference>
<dbReference type="Pfam" id="PF00112">
    <property type="entry name" value="Peptidase_C1"/>
    <property type="match status" value="1"/>
</dbReference>
<feature type="chain" id="PRO_5040160616" description="Peptidase C1A papain C-terminal domain-containing protein" evidence="3">
    <location>
        <begin position="23"/>
        <end position="827"/>
    </location>
</feature>
<dbReference type="InterPro" id="IPR012337">
    <property type="entry name" value="RNaseH-like_sf"/>
</dbReference>
<accession>A0A9P9IUC7</accession>
<proteinExistence type="inferred from homology"/>
<sequence>MIFHTSRSLAALLYLGGAVTFATPTPLLELRDVQTPNNLTNTTLYATGSNMTLESQNAVPPASDAEIESILSERIAYRFIEERYNSNTTNNLALTTRQIQARPRNVDWRLRWGNSWLHSIQNQGVCNSCWAFAATALVESMTRIEHGIWAKRSEGDMRDGTLDAVPNNQMDYCGQSGDYVGALNWAKNHGVTDLECWPYHAFNVRTTIGYRPCGERSGRTVTLTSGITNLGTNVENQKAWIDKVGPIIANLDIPAAFQWHKGAGVYSSPAEGQPGSQWVGQHMLLVVGYDDDRGAWLVRNSWGTGWGDNGYAWYWGKAGLRDTNPDPWSSRRQQNGNMIRTGRTGIHRKNFEMAVCRASGHGVHWLRAGGENGDISWKPIANIWTPPPAGQGCQGQPALLSTTNNRNLALLYWSTGNFLVHKRYDQTMQRWTEAVQFGNGRIGGYPSLIQKSGSGLATAVRFNDGSFVHYETTNSASWDWRQQRVIAANGVRMSGPTMIQTNTGHLYTVAVMENSSLQLYWLNNNQSPAGQWQRGENFGFFVGWTPPVMIQTAPSWAGTSEHVIGDFELFVVVGGSVFRYRRDNSDLRAGQVPVDVQDGQAQRWKYIDSFRSPDGRVKNVWSAMQGPFAQHLEVAIELEDGKMQTMFLDWDTNTWKLSMAAGGFSAVLWLSGEAKAQEQYTIGTASKVNVDIAELAAIKEAVDWVKAILADMPIDLEATVYSDCMSALQAIANPAHQSGQALIADIAQTLCEAESRRIRLAWIPAYSGIPGTTPQTGQPNPRRNPEARWWPFRDSRAGFARWVRQSSRKISQPLDQVENGRQQDTPS</sequence>
<dbReference type="SUPFAM" id="SSF53098">
    <property type="entry name" value="Ribonuclease H-like"/>
    <property type="match status" value="1"/>
</dbReference>
<dbReference type="Gene3D" id="3.30.420.10">
    <property type="entry name" value="Ribonuclease H-like superfamily/Ribonuclease H"/>
    <property type="match status" value="1"/>
</dbReference>
<evidence type="ECO:0000256" key="3">
    <source>
        <dbReference type="SAM" id="SignalP"/>
    </source>
</evidence>
<feature type="region of interest" description="Disordered" evidence="2">
    <location>
        <begin position="769"/>
        <end position="791"/>
    </location>
</feature>
<feature type="signal peptide" evidence="3">
    <location>
        <begin position="1"/>
        <end position="22"/>
    </location>
</feature>
<dbReference type="EMBL" id="JAGMWT010000002">
    <property type="protein sequence ID" value="KAH7135783.1"/>
    <property type="molecule type" value="Genomic_DNA"/>
</dbReference>
<organism evidence="5 6">
    <name type="scientific">Dendryphion nanum</name>
    <dbReference type="NCBI Taxonomy" id="256645"/>
    <lineage>
        <taxon>Eukaryota</taxon>
        <taxon>Fungi</taxon>
        <taxon>Dikarya</taxon>
        <taxon>Ascomycota</taxon>
        <taxon>Pezizomycotina</taxon>
        <taxon>Dothideomycetes</taxon>
        <taxon>Pleosporomycetidae</taxon>
        <taxon>Pleosporales</taxon>
        <taxon>Torulaceae</taxon>
        <taxon>Dendryphion</taxon>
    </lineage>
</organism>
<dbReference type="GO" id="GO:0006508">
    <property type="term" value="P:proteolysis"/>
    <property type="evidence" value="ECO:0007669"/>
    <property type="project" value="InterPro"/>
</dbReference>
<keyword evidence="6" id="KW-1185">Reference proteome</keyword>
<comment type="caution">
    <text evidence="5">The sequence shown here is derived from an EMBL/GenBank/DDBJ whole genome shotgun (WGS) entry which is preliminary data.</text>
</comment>
<dbReference type="CDD" id="cd02248">
    <property type="entry name" value="Peptidase_C1A"/>
    <property type="match status" value="1"/>
</dbReference>
<name>A0A9P9IUC7_9PLEO</name>
<dbReference type="OrthoDB" id="2445485at2759"/>
<dbReference type="InterPro" id="IPR039417">
    <property type="entry name" value="Peptidase_C1A_papain-like"/>
</dbReference>
<feature type="compositionally biased region" description="Low complexity" evidence="2">
    <location>
        <begin position="770"/>
        <end position="779"/>
    </location>
</feature>
<dbReference type="InterPro" id="IPR036397">
    <property type="entry name" value="RNaseH_sf"/>
</dbReference>
<dbReference type="GO" id="GO:0003676">
    <property type="term" value="F:nucleic acid binding"/>
    <property type="evidence" value="ECO:0007669"/>
    <property type="project" value="InterPro"/>
</dbReference>
<dbReference type="SMART" id="SM00645">
    <property type="entry name" value="Pept_C1"/>
    <property type="match status" value="1"/>
</dbReference>
<protein>
    <recommendedName>
        <fullName evidence="4">Peptidase C1A papain C-terminal domain-containing protein</fullName>
    </recommendedName>
</protein>
<feature type="compositionally biased region" description="Polar residues" evidence="2">
    <location>
        <begin position="804"/>
        <end position="827"/>
    </location>
</feature>
<gene>
    <name evidence="5" type="ORF">B0J11DRAFT_611656</name>
</gene>
<dbReference type="AlphaFoldDB" id="A0A9P9IUC7"/>
<feature type="domain" description="Peptidase C1A papain C-terminal" evidence="4">
    <location>
        <begin position="102"/>
        <end position="328"/>
    </location>
</feature>
<dbReference type="InterPro" id="IPR038765">
    <property type="entry name" value="Papain-like_cys_pep_sf"/>
</dbReference>
<evidence type="ECO:0000313" key="5">
    <source>
        <dbReference type="EMBL" id="KAH7135783.1"/>
    </source>
</evidence>
<dbReference type="Proteomes" id="UP000700596">
    <property type="component" value="Unassembled WGS sequence"/>
</dbReference>
<evidence type="ECO:0000259" key="4">
    <source>
        <dbReference type="SMART" id="SM00645"/>
    </source>
</evidence>
<keyword evidence="3" id="KW-0732">Signal</keyword>
<reference evidence="5" key="1">
    <citation type="journal article" date="2021" name="Nat. Commun.">
        <title>Genetic determinants of endophytism in the Arabidopsis root mycobiome.</title>
        <authorList>
            <person name="Mesny F."/>
            <person name="Miyauchi S."/>
            <person name="Thiergart T."/>
            <person name="Pickel B."/>
            <person name="Atanasova L."/>
            <person name="Karlsson M."/>
            <person name="Huettel B."/>
            <person name="Barry K.W."/>
            <person name="Haridas S."/>
            <person name="Chen C."/>
            <person name="Bauer D."/>
            <person name="Andreopoulos W."/>
            <person name="Pangilinan J."/>
            <person name="LaButti K."/>
            <person name="Riley R."/>
            <person name="Lipzen A."/>
            <person name="Clum A."/>
            <person name="Drula E."/>
            <person name="Henrissat B."/>
            <person name="Kohler A."/>
            <person name="Grigoriev I.V."/>
            <person name="Martin F.M."/>
            <person name="Hacquard S."/>
        </authorList>
    </citation>
    <scope>NUCLEOTIDE SEQUENCE</scope>
    <source>
        <strain evidence="5">MPI-CAGE-CH-0243</strain>
    </source>
</reference>